<dbReference type="PROSITE" id="PS51257">
    <property type="entry name" value="PROKAR_LIPOPROTEIN"/>
    <property type="match status" value="1"/>
</dbReference>
<accession>A0A4R6IN31</accession>
<organism evidence="1 2">
    <name type="scientific">Sediminibacterium goheungense</name>
    <dbReference type="NCBI Taxonomy" id="1086393"/>
    <lineage>
        <taxon>Bacteria</taxon>
        <taxon>Pseudomonadati</taxon>
        <taxon>Bacteroidota</taxon>
        <taxon>Chitinophagia</taxon>
        <taxon>Chitinophagales</taxon>
        <taxon>Chitinophagaceae</taxon>
        <taxon>Sediminibacterium</taxon>
    </lineage>
</organism>
<dbReference type="EMBL" id="SNWP01000015">
    <property type="protein sequence ID" value="TDO23634.1"/>
    <property type="molecule type" value="Genomic_DNA"/>
</dbReference>
<sequence>MKKQSIGIICVLVMMAGIVSCGKKVNQPILQQPVSGKLAKVSFGGGYSDSFYYRQDGKLDKIIIFSDLGGTTYKEVYQFAYNSIGKVSSVKIENGDEFRYAYVNDQVTAVSRYVNGVKESYKFINYVGGGTRLESVEEYEKTSPGAIGFAYTFKQEYTYHTDGNLKEEIRYQIDQNGQSKKYQTTRYENYDQHLNVDNTFRYFLYLSGVPVTVNNPTKITRRDEIAGTEQVYNYQFTYNAKATPVKRTMSTGPIGSVETEVIYSYY</sequence>
<dbReference type="OrthoDB" id="636957at2"/>
<proteinExistence type="predicted"/>
<gene>
    <name evidence="1" type="ORF">BC659_3247</name>
</gene>
<evidence type="ECO:0000313" key="2">
    <source>
        <dbReference type="Proteomes" id="UP000295741"/>
    </source>
</evidence>
<dbReference type="RefSeq" id="WP_133475807.1">
    <property type="nucleotide sequence ID" value="NZ_SNWP01000015.1"/>
</dbReference>
<evidence type="ECO:0008006" key="3">
    <source>
        <dbReference type="Google" id="ProtNLM"/>
    </source>
</evidence>
<keyword evidence="2" id="KW-1185">Reference proteome</keyword>
<evidence type="ECO:0000313" key="1">
    <source>
        <dbReference type="EMBL" id="TDO23634.1"/>
    </source>
</evidence>
<protein>
    <recommendedName>
        <fullName evidence="3">YD repeat-containing protein</fullName>
    </recommendedName>
</protein>
<dbReference type="Proteomes" id="UP000295741">
    <property type="component" value="Unassembled WGS sequence"/>
</dbReference>
<comment type="caution">
    <text evidence="1">The sequence shown here is derived from an EMBL/GenBank/DDBJ whole genome shotgun (WGS) entry which is preliminary data.</text>
</comment>
<dbReference type="AlphaFoldDB" id="A0A4R6IN31"/>
<name>A0A4R6IN31_9BACT</name>
<reference evidence="1 2" key="1">
    <citation type="submission" date="2019-03" db="EMBL/GenBank/DDBJ databases">
        <title>Genomic Encyclopedia of Archaeal and Bacterial Type Strains, Phase II (KMG-II): from individual species to whole genera.</title>
        <authorList>
            <person name="Goeker M."/>
        </authorList>
    </citation>
    <scope>NUCLEOTIDE SEQUENCE [LARGE SCALE GENOMIC DNA]</scope>
    <source>
        <strain evidence="1 2">DSM 28323</strain>
    </source>
</reference>